<dbReference type="OrthoDB" id="5867081at2759"/>
<proteinExistence type="predicted"/>
<reference evidence="2 3" key="1">
    <citation type="submission" date="2014-03" db="EMBL/GenBank/DDBJ databases">
        <title>Draft genome of the hookworm Oesophagostomum dentatum.</title>
        <authorList>
            <person name="Mitreva M."/>
        </authorList>
    </citation>
    <scope>NUCLEOTIDE SEQUENCE [LARGE SCALE GENOMIC DNA]</scope>
    <source>
        <strain evidence="2 3">OD-Hann</strain>
    </source>
</reference>
<evidence type="ECO:0000313" key="3">
    <source>
        <dbReference type="Proteomes" id="UP000053660"/>
    </source>
</evidence>
<dbReference type="EMBL" id="KN610864">
    <property type="protein sequence ID" value="KHJ77336.1"/>
    <property type="molecule type" value="Genomic_DNA"/>
</dbReference>
<keyword evidence="3" id="KW-1185">Reference proteome</keyword>
<name>A0A0B1S0A6_OESDE</name>
<feature type="compositionally biased region" description="Basic and acidic residues" evidence="1">
    <location>
        <begin position="44"/>
        <end position="53"/>
    </location>
</feature>
<dbReference type="AlphaFoldDB" id="A0A0B1S0A6"/>
<gene>
    <name evidence="2" type="ORF">OESDEN_23044</name>
</gene>
<feature type="region of interest" description="Disordered" evidence="1">
    <location>
        <begin position="39"/>
        <end position="58"/>
    </location>
</feature>
<organism evidence="2 3">
    <name type="scientific">Oesophagostomum dentatum</name>
    <name type="common">Nodular worm</name>
    <dbReference type="NCBI Taxonomy" id="61180"/>
    <lineage>
        <taxon>Eukaryota</taxon>
        <taxon>Metazoa</taxon>
        <taxon>Ecdysozoa</taxon>
        <taxon>Nematoda</taxon>
        <taxon>Chromadorea</taxon>
        <taxon>Rhabditida</taxon>
        <taxon>Rhabditina</taxon>
        <taxon>Rhabditomorpha</taxon>
        <taxon>Strongyloidea</taxon>
        <taxon>Strongylidae</taxon>
        <taxon>Oesophagostomum</taxon>
    </lineage>
</organism>
<sequence length="118" mass="12932">MFEEQKLVAGLPKRITCEVVMLLDVVLLELRPVPGLHLTYNGEAKSDTTKEDTAAPVTPVFTVGGEGVKLEQDKHVTPMTRKRSSEMELDHDIPSKKLLHMKSDNGLPVIAGDTGKVL</sequence>
<dbReference type="Proteomes" id="UP000053660">
    <property type="component" value="Unassembled WGS sequence"/>
</dbReference>
<accession>A0A0B1S0A6</accession>
<evidence type="ECO:0000313" key="2">
    <source>
        <dbReference type="EMBL" id="KHJ77336.1"/>
    </source>
</evidence>
<protein>
    <submittedName>
        <fullName evidence="2">Uncharacterized protein</fullName>
    </submittedName>
</protein>
<evidence type="ECO:0000256" key="1">
    <source>
        <dbReference type="SAM" id="MobiDB-lite"/>
    </source>
</evidence>